<evidence type="ECO:0000313" key="3">
    <source>
        <dbReference type="Proteomes" id="UP000275232"/>
    </source>
</evidence>
<dbReference type="RefSeq" id="WP_123881217.1">
    <property type="nucleotide sequence ID" value="NZ_RPFZ01000001.1"/>
</dbReference>
<keyword evidence="1" id="KW-0175">Coiled coil</keyword>
<evidence type="ECO:0000313" key="2">
    <source>
        <dbReference type="EMBL" id="RPF72116.1"/>
    </source>
</evidence>
<gene>
    <name evidence="2" type="ORF">EG799_11165</name>
</gene>
<comment type="caution">
    <text evidence="2">The sequence shown here is derived from an EMBL/GenBank/DDBJ whole genome shotgun (WGS) entry which is preliminary data.</text>
</comment>
<dbReference type="EMBL" id="RPFZ01000001">
    <property type="protein sequence ID" value="RPF72116.1"/>
    <property type="molecule type" value="Genomic_DNA"/>
</dbReference>
<dbReference type="AlphaFoldDB" id="A0A3N5CUV2"/>
<organism evidence="2 3">
    <name type="scientific">Aurantiacibacter spongiae</name>
    <dbReference type="NCBI Taxonomy" id="2488860"/>
    <lineage>
        <taxon>Bacteria</taxon>
        <taxon>Pseudomonadati</taxon>
        <taxon>Pseudomonadota</taxon>
        <taxon>Alphaproteobacteria</taxon>
        <taxon>Sphingomonadales</taxon>
        <taxon>Erythrobacteraceae</taxon>
        <taxon>Aurantiacibacter</taxon>
    </lineage>
</organism>
<dbReference type="OrthoDB" id="7579171at2"/>
<reference evidence="2 3" key="1">
    <citation type="submission" date="2018-11" db="EMBL/GenBank/DDBJ databases">
        <title>Erythrobacter spongiae sp. nov., isolated from a marine sponge.</title>
        <authorList>
            <person name="Zhuang L."/>
            <person name="Luo L."/>
        </authorList>
    </citation>
    <scope>NUCLEOTIDE SEQUENCE [LARGE SCALE GENOMIC DNA]</scope>
    <source>
        <strain evidence="2 3">HN-E23</strain>
    </source>
</reference>
<protein>
    <recommendedName>
        <fullName evidence="4">Envelope stress response membrane protein PspB</fullName>
    </recommendedName>
</protein>
<feature type="coiled-coil region" evidence="1">
    <location>
        <begin position="38"/>
        <end position="90"/>
    </location>
</feature>
<proteinExistence type="predicted"/>
<evidence type="ECO:0008006" key="4">
    <source>
        <dbReference type="Google" id="ProtNLM"/>
    </source>
</evidence>
<accession>A0A3N5CUV2</accession>
<name>A0A3N5CUV2_9SPHN</name>
<keyword evidence="3" id="KW-1185">Reference proteome</keyword>
<evidence type="ECO:0000256" key="1">
    <source>
        <dbReference type="SAM" id="Coils"/>
    </source>
</evidence>
<sequence length="90" mass="10570">MSFWPAIVLIVLIASIFGYLKERNKFSGPGDNRLAQENEALLEERRRDREEIDELRDRVAVLERIATDPARRTADEIEKLRDDSQSERNR</sequence>
<dbReference type="Proteomes" id="UP000275232">
    <property type="component" value="Unassembled WGS sequence"/>
</dbReference>